<evidence type="ECO:0000256" key="2">
    <source>
        <dbReference type="SAM" id="MobiDB-lite"/>
    </source>
</evidence>
<dbReference type="AlphaFoldDB" id="A0A0F0LF88"/>
<dbReference type="STRING" id="582680.RS86_03901"/>
<dbReference type="Proteomes" id="UP000033740">
    <property type="component" value="Unassembled WGS sequence"/>
</dbReference>
<keyword evidence="3" id="KW-0812">Transmembrane</keyword>
<name>A0A0F0LF88_9MICO</name>
<comment type="caution">
    <text evidence="6">The sequence shown here is derived from an EMBL/GenBank/DDBJ whole genome shotgun (WGS) entry which is preliminary data.</text>
</comment>
<keyword evidence="7" id="KW-1185">Reference proteome</keyword>
<gene>
    <name evidence="6" type="ORF">RS86_03901</name>
</gene>
<evidence type="ECO:0000256" key="4">
    <source>
        <dbReference type="SAM" id="SignalP"/>
    </source>
</evidence>
<accession>A0A0F0LF88</accession>
<dbReference type="RefSeq" id="WP_045273896.1">
    <property type="nucleotide sequence ID" value="NZ_JYIX01000040.1"/>
</dbReference>
<keyword evidence="3" id="KW-0472">Membrane</keyword>
<dbReference type="EMBL" id="JYIX01000040">
    <property type="protein sequence ID" value="KJL30955.1"/>
    <property type="molecule type" value="Genomic_DNA"/>
</dbReference>
<feature type="transmembrane region" description="Helical" evidence="3">
    <location>
        <begin position="182"/>
        <end position="204"/>
    </location>
</feature>
<proteinExistence type="predicted"/>
<keyword evidence="4" id="KW-0732">Signal</keyword>
<protein>
    <recommendedName>
        <fullName evidence="5">TPM domain-containing protein</fullName>
    </recommendedName>
</protein>
<dbReference type="PATRIC" id="fig|582680.6.peg.3988"/>
<keyword evidence="3" id="KW-1133">Transmembrane helix</keyword>
<feature type="compositionally biased region" description="Low complexity" evidence="2">
    <location>
        <begin position="36"/>
        <end position="51"/>
    </location>
</feature>
<keyword evidence="1" id="KW-0175">Coiled coil</keyword>
<evidence type="ECO:0000313" key="7">
    <source>
        <dbReference type="Proteomes" id="UP000033740"/>
    </source>
</evidence>
<feature type="domain" description="TPM" evidence="5">
    <location>
        <begin position="57"/>
        <end position="172"/>
    </location>
</feature>
<feature type="coiled-coil region" evidence="1">
    <location>
        <begin position="316"/>
        <end position="350"/>
    </location>
</feature>
<evidence type="ECO:0000256" key="1">
    <source>
        <dbReference type="SAM" id="Coils"/>
    </source>
</evidence>
<organism evidence="6 7">
    <name type="scientific">Microbacterium azadirachtae</name>
    <dbReference type="NCBI Taxonomy" id="582680"/>
    <lineage>
        <taxon>Bacteria</taxon>
        <taxon>Bacillati</taxon>
        <taxon>Actinomycetota</taxon>
        <taxon>Actinomycetes</taxon>
        <taxon>Micrococcales</taxon>
        <taxon>Microbacteriaceae</taxon>
        <taxon>Microbacterium</taxon>
    </lineage>
</organism>
<dbReference type="Pfam" id="PF04536">
    <property type="entry name" value="TPM_phosphatase"/>
    <property type="match status" value="1"/>
</dbReference>
<evidence type="ECO:0000313" key="6">
    <source>
        <dbReference type="EMBL" id="KJL30955.1"/>
    </source>
</evidence>
<dbReference type="Gene3D" id="3.10.310.50">
    <property type="match status" value="1"/>
</dbReference>
<evidence type="ECO:0000256" key="3">
    <source>
        <dbReference type="SAM" id="Phobius"/>
    </source>
</evidence>
<feature type="signal peptide" evidence="4">
    <location>
        <begin position="1"/>
        <end position="27"/>
    </location>
</feature>
<feature type="coiled-coil region" evidence="1">
    <location>
        <begin position="507"/>
        <end position="538"/>
    </location>
</feature>
<reference evidence="6 7" key="1">
    <citation type="submission" date="2015-02" db="EMBL/GenBank/DDBJ databases">
        <title>Draft genome sequences of ten Microbacterium spp. with emphasis on heavy metal contaminated environments.</title>
        <authorList>
            <person name="Corretto E."/>
        </authorList>
    </citation>
    <scope>NUCLEOTIDE SEQUENCE [LARGE SCALE GENOMIC DNA]</scope>
    <source>
        <strain evidence="6 7">ARN176</strain>
    </source>
</reference>
<evidence type="ECO:0000259" key="5">
    <source>
        <dbReference type="Pfam" id="PF04536"/>
    </source>
</evidence>
<feature type="region of interest" description="Disordered" evidence="2">
    <location>
        <begin position="24"/>
        <end position="52"/>
    </location>
</feature>
<feature type="region of interest" description="Disordered" evidence="2">
    <location>
        <begin position="642"/>
        <end position="682"/>
    </location>
</feature>
<dbReference type="InterPro" id="IPR007621">
    <property type="entry name" value="TPM_dom"/>
</dbReference>
<sequence length="682" mass="69904">MRARWAVVVGVVLGVLGMSLSSAPALADAGPSSTEPRTASTAPHPATAPVTLGSDFVTDEAGALSASEKKELDDRLQTLSRSQNLQLFVVFVDRFSNPDNSQEWTNQVAVDNGLGQQQYLLAIATETRQYYLSADKAGPIPLTRVDQISRSLVNDLSDKHWAAAVNTAADGFGGSGSSGADLGGILLVVLCVLAIVAAIIVLVVMRRRAAARVKPAATQPVGDPLDAISDEELAKRAGLALVHTDDAITSSTEDLGFATAQFGDAATSTFTEVVAKAKGKLDEAFSLKQKLDDEVPDTDQQRRDWHLQIIRLCESADNALDANVAAFDELRKLEQNAEQALAQLKAHREVAASAVAAAPAALQALSAEYDASALQTVTGNPAEAASRLDLADTHIAQAGELVAQGKRGEAAFAIRTGEEGVLQATQLAAAITTLQADLASTETQSQALIANLEQDLAGAAALPPSPELNAAVAATRTALDQARTDATGTGRRPQSVLESLTAANTRIDSTVDAIRNAQQQAERAQQVLEQTLTQARAEISTANSYITTHRGAIGPDARTRAAQASAEYDQAEAARVADPNTALQHAQRAIALAREATQLAAGSIDSWGNGGGWGGGGGNRSGMGDAILGGIIGGILSGGGGGRSSGGWGGGGGGGWRSSGGGGGFSPSSFGGGGRGGSGGRF</sequence>
<feature type="chain" id="PRO_5002445353" description="TPM domain-containing protein" evidence="4">
    <location>
        <begin position="28"/>
        <end position="682"/>
    </location>
</feature>